<gene>
    <name evidence="1" type="ORF">AAE3_LOCUS13507</name>
</gene>
<dbReference type="InterPro" id="IPR001353">
    <property type="entry name" value="Proteasome_sua/b"/>
</dbReference>
<evidence type="ECO:0000313" key="1">
    <source>
        <dbReference type="EMBL" id="CAA7271275.1"/>
    </source>
</evidence>
<dbReference type="InterPro" id="IPR029055">
    <property type="entry name" value="Ntn_hydrolases_N"/>
</dbReference>
<keyword evidence="2" id="KW-1185">Reference proteome</keyword>
<dbReference type="OrthoDB" id="268428at2759"/>
<dbReference type="Pfam" id="PF00227">
    <property type="entry name" value="Proteasome"/>
    <property type="match status" value="1"/>
</dbReference>
<dbReference type="GO" id="GO:0051603">
    <property type="term" value="P:proteolysis involved in protein catabolic process"/>
    <property type="evidence" value="ECO:0007669"/>
    <property type="project" value="InterPro"/>
</dbReference>
<dbReference type="GO" id="GO:0005839">
    <property type="term" value="C:proteasome core complex"/>
    <property type="evidence" value="ECO:0007669"/>
    <property type="project" value="InterPro"/>
</dbReference>
<sequence>MKVDEDKVKTLSPQLLTAYSGKPGDAIQFVEYVKRNIRLYQILNLWALQPAVAASWIWRAIAESLRSCKPYSVNLLMIMTRRRMAHISTGSTILGRWQRCRLLPRAMDPTLLLVCLIDITIPMPPLRKGLQH</sequence>
<dbReference type="Proteomes" id="UP000467700">
    <property type="component" value="Unassembled WGS sequence"/>
</dbReference>
<accession>A0A8S0W178</accession>
<proteinExistence type="predicted"/>
<dbReference type="Gene3D" id="3.60.20.10">
    <property type="entry name" value="Glutamine Phosphoribosylpyrophosphate, subunit 1, domain 1"/>
    <property type="match status" value="1"/>
</dbReference>
<evidence type="ECO:0000313" key="2">
    <source>
        <dbReference type="Proteomes" id="UP000467700"/>
    </source>
</evidence>
<organism evidence="1 2">
    <name type="scientific">Cyclocybe aegerita</name>
    <name type="common">Black poplar mushroom</name>
    <name type="synonym">Agrocybe aegerita</name>
    <dbReference type="NCBI Taxonomy" id="1973307"/>
    <lineage>
        <taxon>Eukaryota</taxon>
        <taxon>Fungi</taxon>
        <taxon>Dikarya</taxon>
        <taxon>Basidiomycota</taxon>
        <taxon>Agaricomycotina</taxon>
        <taxon>Agaricomycetes</taxon>
        <taxon>Agaricomycetidae</taxon>
        <taxon>Agaricales</taxon>
        <taxon>Agaricineae</taxon>
        <taxon>Bolbitiaceae</taxon>
        <taxon>Cyclocybe</taxon>
    </lineage>
</organism>
<dbReference type="EMBL" id="CACVBS010000103">
    <property type="protein sequence ID" value="CAA7271275.1"/>
    <property type="molecule type" value="Genomic_DNA"/>
</dbReference>
<dbReference type="SUPFAM" id="SSF56235">
    <property type="entry name" value="N-terminal nucleophile aminohydrolases (Ntn hydrolases)"/>
    <property type="match status" value="1"/>
</dbReference>
<comment type="caution">
    <text evidence="1">The sequence shown here is derived from an EMBL/GenBank/DDBJ whole genome shotgun (WGS) entry which is preliminary data.</text>
</comment>
<reference evidence="1 2" key="1">
    <citation type="submission" date="2020-01" db="EMBL/GenBank/DDBJ databases">
        <authorList>
            <person name="Gupta K D."/>
        </authorList>
    </citation>
    <scope>NUCLEOTIDE SEQUENCE [LARGE SCALE GENOMIC DNA]</scope>
</reference>
<name>A0A8S0W178_CYCAE</name>
<dbReference type="AlphaFoldDB" id="A0A8S0W178"/>
<protein>
    <submittedName>
        <fullName evidence="1">Uncharacterized protein</fullName>
    </submittedName>
</protein>